<sequence length="110" mass="12395">MSYAQTSPTDDRDREHEYRHDNHDHDDRHPALTPLVIDVIPDQTRAELEAVIDEPLAVERFGRHREGGDHHSFTIGTVGAGKSVSTKAELLADSREDSESGKHTNDRRES</sequence>
<dbReference type="RefSeq" id="WP_007737070.1">
    <property type="nucleotide sequence ID" value="NZ_AOMF01000037.1"/>
</dbReference>
<reference evidence="2 3" key="1">
    <citation type="journal article" date="2014" name="PLoS Genet.">
        <title>Phylogenetically driven sequencing of extremely halophilic archaea reveals strategies for static and dynamic osmo-response.</title>
        <authorList>
            <person name="Becker E.A."/>
            <person name="Seitzer P.M."/>
            <person name="Tritt A."/>
            <person name="Larsen D."/>
            <person name="Krusor M."/>
            <person name="Yao A.I."/>
            <person name="Wu D."/>
            <person name="Madern D."/>
            <person name="Eisen J.A."/>
            <person name="Darling A.E."/>
            <person name="Facciotti M.T."/>
        </authorList>
    </citation>
    <scope>NUCLEOTIDE SEQUENCE [LARGE SCALE GENOMIC DNA]</scope>
    <source>
        <strain evidence="2 3">JCM 13552</strain>
    </source>
</reference>
<feature type="region of interest" description="Disordered" evidence="1">
    <location>
        <begin position="1"/>
        <end position="32"/>
    </location>
</feature>
<evidence type="ECO:0000313" key="2">
    <source>
        <dbReference type="EMBL" id="EMA56461.1"/>
    </source>
</evidence>
<feature type="region of interest" description="Disordered" evidence="1">
    <location>
        <begin position="63"/>
        <end position="110"/>
    </location>
</feature>
<accession>M0NF43</accession>
<feature type="compositionally biased region" description="Basic and acidic residues" evidence="1">
    <location>
        <begin position="63"/>
        <end position="72"/>
    </location>
</feature>
<keyword evidence="3" id="KW-1185">Reference proteome</keyword>
<proteinExistence type="predicted"/>
<evidence type="ECO:0000256" key="1">
    <source>
        <dbReference type="SAM" id="MobiDB-lite"/>
    </source>
</evidence>
<dbReference type="STRING" id="1227457.C451_02013"/>
<feature type="compositionally biased region" description="Basic and acidic residues" evidence="1">
    <location>
        <begin position="9"/>
        <end position="30"/>
    </location>
</feature>
<feature type="compositionally biased region" description="Basic and acidic residues" evidence="1">
    <location>
        <begin position="90"/>
        <end position="110"/>
    </location>
</feature>
<evidence type="ECO:0000313" key="3">
    <source>
        <dbReference type="Proteomes" id="UP000011680"/>
    </source>
</evidence>
<name>M0NF43_9EURY</name>
<comment type="caution">
    <text evidence="2">The sequence shown here is derived from an EMBL/GenBank/DDBJ whole genome shotgun (WGS) entry which is preliminary data.</text>
</comment>
<protein>
    <submittedName>
        <fullName evidence="2">Uncharacterized protein</fullName>
    </submittedName>
</protein>
<gene>
    <name evidence="2" type="ORF">C451_02013</name>
</gene>
<organism evidence="2 3">
    <name type="scientific">Halococcus thailandensis JCM 13552</name>
    <dbReference type="NCBI Taxonomy" id="1227457"/>
    <lineage>
        <taxon>Archaea</taxon>
        <taxon>Methanobacteriati</taxon>
        <taxon>Methanobacteriota</taxon>
        <taxon>Stenosarchaea group</taxon>
        <taxon>Halobacteria</taxon>
        <taxon>Halobacteriales</taxon>
        <taxon>Halococcaceae</taxon>
        <taxon>Halococcus</taxon>
    </lineage>
</organism>
<dbReference type="EMBL" id="AOMF01000037">
    <property type="protein sequence ID" value="EMA56461.1"/>
    <property type="molecule type" value="Genomic_DNA"/>
</dbReference>
<dbReference type="Proteomes" id="UP000011680">
    <property type="component" value="Unassembled WGS sequence"/>
</dbReference>
<dbReference type="PATRIC" id="fig|1227457.3.peg.355"/>
<dbReference type="AlphaFoldDB" id="M0NF43"/>